<evidence type="ECO:0000313" key="17">
    <source>
        <dbReference type="Proteomes" id="UP000504623"/>
    </source>
</evidence>
<dbReference type="PANTHER" id="PTHR13475">
    <property type="entry name" value="NEUGRIN"/>
    <property type="match status" value="1"/>
</dbReference>
<dbReference type="GO" id="GO:0005634">
    <property type="term" value="C:nucleus"/>
    <property type="evidence" value="ECO:0007669"/>
    <property type="project" value="UniProtKB-SubCell"/>
</dbReference>
<evidence type="ECO:0000256" key="7">
    <source>
        <dbReference type="ARBA" id="ARBA00016593"/>
    </source>
</evidence>
<keyword evidence="13" id="KW-0472">Membrane</keyword>
<dbReference type="GeneID" id="102828648"/>
<evidence type="ECO:0000256" key="10">
    <source>
        <dbReference type="ARBA" id="ARBA00022729"/>
    </source>
</evidence>
<dbReference type="PANTHER" id="PTHR13475:SF4">
    <property type="entry name" value="NEUGRIN"/>
    <property type="match status" value="1"/>
</dbReference>
<evidence type="ECO:0000256" key="11">
    <source>
        <dbReference type="ARBA" id="ARBA00022782"/>
    </source>
</evidence>
<proteinExistence type="inferred from homology"/>
<name>A0A9B0WN87_CHRAS</name>
<dbReference type="AlphaFoldDB" id="A0A9B0WN87"/>
<sequence>MVPNKENLKQIRYLHKEFAESWAVLRLAEGFGVSTILKGQTHSTTLKVIEPNIHKYTKETEGRNEGIQSLEGVKENFVLVAASLNQQGKWPKYSTSDHGGTRGIDSPGLLHDEKLEELKTRAPSNQNFNNKVVQRGQEFLDSIGNFLYRI</sequence>
<evidence type="ECO:0000256" key="13">
    <source>
        <dbReference type="ARBA" id="ARBA00023136"/>
    </source>
</evidence>
<keyword evidence="12" id="KW-0496">Mitochondrion</keyword>
<comment type="function">
    <text evidence="1">Plays an essential role in mitochondrial ribosome biogenesis. As a component of a functional protein-RNA module, consisting of RCC1L, NGRN, RPUSD3, RPUSD4, TRUB2, FASTKD2 and 16S mitochondrial ribosomal RNA (16S mt-rRNA), controls 16S mt-rRNA abundance and is required for intra-mitochondrial translation of core subunits of the oxidative phosphorylation system.</text>
</comment>
<keyword evidence="11" id="KW-0221">Differentiation</keyword>
<evidence type="ECO:0000313" key="18">
    <source>
        <dbReference type="RefSeq" id="XP_006862848.1"/>
    </source>
</evidence>
<accession>A0A9B0WN87</accession>
<keyword evidence="9" id="KW-0964">Secreted</keyword>
<dbReference type="GO" id="GO:0030154">
    <property type="term" value="P:cell differentiation"/>
    <property type="evidence" value="ECO:0007669"/>
    <property type="project" value="UniProtKB-KW"/>
</dbReference>
<keyword evidence="8" id="KW-0217">Developmental protein</keyword>
<evidence type="ECO:0000256" key="2">
    <source>
        <dbReference type="ARBA" id="ARBA00004123"/>
    </source>
</evidence>
<evidence type="ECO:0000256" key="15">
    <source>
        <dbReference type="ARBA" id="ARBA00023242"/>
    </source>
</evidence>
<dbReference type="Pfam" id="PF06413">
    <property type="entry name" value="Neugrin"/>
    <property type="match status" value="2"/>
</dbReference>
<gene>
    <name evidence="18" type="primary">LOC102828648</name>
</gene>
<keyword evidence="14" id="KW-0325">Glycoprotein</keyword>
<evidence type="ECO:0000256" key="5">
    <source>
        <dbReference type="ARBA" id="ARBA00008082"/>
    </source>
</evidence>
<comment type="subunit">
    <text evidence="6">Forms a regulatory protein-RNA complex, consisting of RCC1L, NGRN, RPUSD3, RPUSD4, TRUB2, FASTKD2 and 16S mt-rRNA. Interacts with 16S mt-rRNA; this interaction is direct.</text>
</comment>
<reference evidence="18" key="1">
    <citation type="submission" date="2025-08" db="UniProtKB">
        <authorList>
            <consortium name="RefSeq"/>
        </authorList>
    </citation>
    <scope>IDENTIFICATION</scope>
    <source>
        <tissue evidence="18">Spleen</tissue>
    </source>
</reference>
<keyword evidence="10" id="KW-0732">Signal</keyword>
<dbReference type="GO" id="GO:0031966">
    <property type="term" value="C:mitochondrial membrane"/>
    <property type="evidence" value="ECO:0007669"/>
    <property type="project" value="UniProtKB-SubCell"/>
</dbReference>
<protein>
    <recommendedName>
        <fullName evidence="7">Neugrin</fullName>
    </recommendedName>
    <alternativeName>
        <fullName evidence="16">Neurite outgrowth-associated protein</fullName>
    </alternativeName>
</protein>
<evidence type="ECO:0000256" key="14">
    <source>
        <dbReference type="ARBA" id="ARBA00023180"/>
    </source>
</evidence>
<comment type="subcellular location">
    <subcellularLocation>
        <location evidence="3">Mitochondrion membrane</location>
    </subcellularLocation>
    <subcellularLocation>
        <location evidence="2">Nucleus</location>
    </subcellularLocation>
    <subcellularLocation>
        <location evidence="4">Secreted</location>
    </subcellularLocation>
</comment>
<keyword evidence="17" id="KW-1185">Reference proteome</keyword>
<evidence type="ECO:0000256" key="4">
    <source>
        <dbReference type="ARBA" id="ARBA00004613"/>
    </source>
</evidence>
<dbReference type="GO" id="GO:0005576">
    <property type="term" value="C:extracellular region"/>
    <property type="evidence" value="ECO:0007669"/>
    <property type="project" value="UniProtKB-SubCell"/>
</dbReference>
<dbReference type="RefSeq" id="XP_006862848.1">
    <property type="nucleotide sequence ID" value="XM_006862786.1"/>
</dbReference>
<comment type="similarity">
    <text evidence="5">Belongs to the neugrin family.</text>
</comment>
<dbReference type="OrthoDB" id="10409495at2759"/>
<dbReference type="InterPro" id="IPR010487">
    <property type="entry name" value="NGRN/Rrg9"/>
</dbReference>
<evidence type="ECO:0000256" key="9">
    <source>
        <dbReference type="ARBA" id="ARBA00022525"/>
    </source>
</evidence>
<evidence type="ECO:0000256" key="16">
    <source>
        <dbReference type="ARBA" id="ARBA00029657"/>
    </source>
</evidence>
<evidence type="ECO:0000256" key="1">
    <source>
        <dbReference type="ARBA" id="ARBA00003783"/>
    </source>
</evidence>
<dbReference type="Proteomes" id="UP000504623">
    <property type="component" value="Unplaced"/>
</dbReference>
<evidence type="ECO:0000256" key="8">
    <source>
        <dbReference type="ARBA" id="ARBA00022473"/>
    </source>
</evidence>
<evidence type="ECO:0000256" key="12">
    <source>
        <dbReference type="ARBA" id="ARBA00023128"/>
    </source>
</evidence>
<evidence type="ECO:0000256" key="6">
    <source>
        <dbReference type="ARBA" id="ARBA00011308"/>
    </source>
</evidence>
<evidence type="ECO:0000256" key="3">
    <source>
        <dbReference type="ARBA" id="ARBA00004325"/>
    </source>
</evidence>
<organism evidence="17 18">
    <name type="scientific">Chrysochloris asiatica</name>
    <name type="common">Cape golden mole</name>
    <dbReference type="NCBI Taxonomy" id="185453"/>
    <lineage>
        <taxon>Eukaryota</taxon>
        <taxon>Metazoa</taxon>
        <taxon>Chordata</taxon>
        <taxon>Craniata</taxon>
        <taxon>Vertebrata</taxon>
        <taxon>Euteleostomi</taxon>
        <taxon>Mammalia</taxon>
        <taxon>Eutheria</taxon>
        <taxon>Afrotheria</taxon>
        <taxon>Chrysochloridae</taxon>
        <taxon>Chrysochlorinae</taxon>
        <taxon>Chrysochloris</taxon>
    </lineage>
</organism>
<keyword evidence="15" id="KW-0539">Nucleus</keyword>